<dbReference type="RefSeq" id="WP_073555321.1">
    <property type="nucleotide sequence ID" value="NZ_MRCA01000002.1"/>
</dbReference>
<organism evidence="1 2">
    <name type="scientific">Fischerella major NIES-592</name>
    <dbReference type="NCBI Taxonomy" id="210994"/>
    <lineage>
        <taxon>Bacteria</taxon>
        <taxon>Bacillati</taxon>
        <taxon>Cyanobacteriota</taxon>
        <taxon>Cyanophyceae</taxon>
        <taxon>Nostocales</taxon>
        <taxon>Hapalosiphonaceae</taxon>
        <taxon>Fischerella</taxon>
    </lineage>
</organism>
<proteinExistence type="predicted"/>
<evidence type="ECO:0000313" key="1">
    <source>
        <dbReference type="EMBL" id="OKH15876.1"/>
    </source>
</evidence>
<dbReference type="Proteomes" id="UP000186391">
    <property type="component" value="Unassembled WGS sequence"/>
</dbReference>
<protein>
    <recommendedName>
        <fullName evidence="3">Histidine kinase</fullName>
    </recommendedName>
</protein>
<dbReference type="EMBL" id="MRCA01000002">
    <property type="protein sequence ID" value="OKH15876.1"/>
    <property type="molecule type" value="Genomic_DNA"/>
</dbReference>
<reference evidence="1 2" key="1">
    <citation type="submission" date="2016-11" db="EMBL/GenBank/DDBJ databases">
        <title>Draft Genome Sequences of Nine Cyanobacterial Strains from Diverse Habitats.</title>
        <authorList>
            <person name="Zhu T."/>
            <person name="Hou S."/>
            <person name="Lu X."/>
            <person name="Hess W.R."/>
        </authorList>
    </citation>
    <scope>NUCLEOTIDE SEQUENCE [LARGE SCALE GENOMIC DNA]</scope>
    <source>
        <strain evidence="1 2">NIES-592</strain>
    </source>
</reference>
<name>A0A1U7H436_9CYAN</name>
<comment type="caution">
    <text evidence="1">The sequence shown here is derived from an EMBL/GenBank/DDBJ whole genome shotgun (WGS) entry which is preliminary data.</text>
</comment>
<gene>
    <name evidence="1" type="ORF">NIES592_05665</name>
</gene>
<dbReference type="AlphaFoldDB" id="A0A1U7H436"/>
<sequence length="219" mass="25941">MTLILLVKKLYQTQQALQWWSCRQSLKMFLEAEKIRDGILQESFTIRRSLELLPGVNLDLSTSKTQELLKRFDNFHQSLVQLSDRLFPVYIQDNFPLAIQHLLEPWFTSHSQICFHLDMPKSWRHESVDRSLIILRTLEELLKISLPEVLTQVSIYICLQQQVNLGKLVLQITYPDISTLVFYKNLPEREYICKTFRFLTSGKCFCCINNLSLVCYLYW</sequence>
<accession>A0A1U7H436</accession>
<evidence type="ECO:0000313" key="2">
    <source>
        <dbReference type="Proteomes" id="UP000186391"/>
    </source>
</evidence>
<dbReference type="OrthoDB" id="421579at2"/>
<keyword evidence="2" id="KW-1185">Reference proteome</keyword>
<evidence type="ECO:0008006" key="3">
    <source>
        <dbReference type="Google" id="ProtNLM"/>
    </source>
</evidence>